<dbReference type="EMBL" id="BMRE01000020">
    <property type="protein sequence ID" value="GGU48654.1"/>
    <property type="molecule type" value="Genomic_DNA"/>
</dbReference>
<dbReference type="Proteomes" id="UP000649573">
    <property type="component" value="Unassembled WGS sequence"/>
</dbReference>
<reference evidence="2" key="1">
    <citation type="journal article" date="2019" name="Int. J. Syst. Evol. Microbiol.">
        <title>The Global Catalogue of Microorganisms (GCM) 10K type strain sequencing project: providing services to taxonomists for standard genome sequencing and annotation.</title>
        <authorList>
            <consortium name="The Broad Institute Genomics Platform"/>
            <consortium name="The Broad Institute Genome Sequencing Center for Infectious Disease"/>
            <person name="Wu L."/>
            <person name="Ma J."/>
        </authorList>
    </citation>
    <scope>NUCLEOTIDE SEQUENCE [LARGE SCALE GENOMIC DNA]</scope>
    <source>
        <strain evidence="2">JCM 3296</strain>
    </source>
</reference>
<proteinExistence type="predicted"/>
<evidence type="ECO:0000313" key="1">
    <source>
        <dbReference type="EMBL" id="GGU48654.1"/>
    </source>
</evidence>
<sequence>MTAQLPPHVDLAWSDDDLERAMRALPSGDLTPAFDLLAATRAQPHRRALAVEVLGAAGTAVLPALRAAVRERPDDVNRLLVLGSAQSSAAWVARGAAYAEHTSDDQFRGLVDLTRQARSTLRRAAEADPDDPAPWCAMMPGALGAPEHDDEAAKVFAEAESRVPDVFGVVHRRLQTLAEKWYGSHDEMFAFARARTEALPDGHPLWSLVPVAHIEVHIANLSNGNLLKRFWRAMTYLGKARAEVNAASDRLLAGPDDEPNSLAAHQMFAVFYHEADHDDDQARFAAHLARSGDRAARWPWGYFGEPDVLFTAARAKVAGGS</sequence>
<accession>A0ABQ2US74</accession>
<dbReference type="RefSeq" id="WP_189255839.1">
    <property type="nucleotide sequence ID" value="NZ_BMRE01000020.1"/>
</dbReference>
<organism evidence="1 2">
    <name type="scientific">Lentzea flava</name>
    <dbReference type="NCBI Taxonomy" id="103732"/>
    <lineage>
        <taxon>Bacteria</taxon>
        <taxon>Bacillati</taxon>
        <taxon>Actinomycetota</taxon>
        <taxon>Actinomycetes</taxon>
        <taxon>Pseudonocardiales</taxon>
        <taxon>Pseudonocardiaceae</taxon>
        <taxon>Lentzea</taxon>
    </lineage>
</organism>
<evidence type="ECO:0008006" key="3">
    <source>
        <dbReference type="Google" id="ProtNLM"/>
    </source>
</evidence>
<name>A0ABQ2US74_9PSEU</name>
<evidence type="ECO:0000313" key="2">
    <source>
        <dbReference type="Proteomes" id="UP000649573"/>
    </source>
</evidence>
<comment type="caution">
    <text evidence="1">The sequence shown here is derived from an EMBL/GenBank/DDBJ whole genome shotgun (WGS) entry which is preliminary data.</text>
</comment>
<protein>
    <recommendedName>
        <fullName evidence="3">DUF4034 domain-containing protein</fullName>
    </recommendedName>
</protein>
<gene>
    <name evidence="1" type="ORF">GCM10010178_46790</name>
</gene>
<keyword evidence="2" id="KW-1185">Reference proteome</keyword>